<reference evidence="3" key="2">
    <citation type="submission" date="2023-06" db="EMBL/GenBank/DDBJ databases">
        <authorList>
            <consortium name="Lawrence Berkeley National Laboratory"/>
            <person name="Mondo S.J."/>
            <person name="Hensen N."/>
            <person name="Bonometti L."/>
            <person name="Westerberg I."/>
            <person name="Brannstrom I.O."/>
            <person name="Guillou S."/>
            <person name="Cros-Aarteil S."/>
            <person name="Calhoun S."/>
            <person name="Haridas S."/>
            <person name="Kuo A."/>
            <person name="Pangilinan J."/>
            <person name="Riley R."/>
            <person name="Labutti K."/>
            <person name="Andreopoulos B."/>
            <person name="Lipzen A."/>
            <person name="Chen C."/>
            <person name="Yanf M."/>
            <person name="Daum C."/>
            <person name="Ng V."/>
            <person name="Clum A."/>
            <person name="Steindorff A."/>
            <person name="Ohm R."/>
            <person name="Martin F."/>
            <person name="Silar P."/>
            <person name="Natvig D."/>
            <person name="Lalanne C."/>
            <person name="Gautier V."/>
            <person name="Ament-Velasquez S.L."/>
            <person name="Kruys A."/>
            <person name="Hutchinson M.I."/>
            <person name="Powell A.J."/>
            <person name="Barry K."/>
            <person name="Miller A.N."/>
            <person name="Grigoriev I.V."/>
            <person name="Debuchy R."/>
            <person name="Gladieux P."/>
            <person name="Thoren M.H."/>
            <person name="Johannesson H."/>
        </authorList>
    </citation>
    <scope>NUCLEOTIDE SEQUENCE</scope>
    <source>
        <strain evidence="3">PSN324</strain>
    </source>
</reference>
<dbReference type="Pfam" id="PF01266">
    <property type="entry name" value="DAO"/>
    <property type="match status" value="1"/>
</dbReference>
<accession>A0AAV9HDL8</accession>
<dbReference type="AlphaFoldDB" id="A0AAV9HDL8"/>
<reference evidence="3" key="1">
    <citation type="journal article" date="2023" name="Mol. Phylogenet. Evol.">
        <title>Genome-scale phylogeny and comparative genomics of the fungal order Sordariales.</title>
        <authorList>
            <person name="Hensen N."/>
            <person name="Bonometti L."/>
            <person name="Westerberg I."/>
            <person name="Brannstrom I.O."/>
            <person name="Guillou S."/>
            <person name="Cros-Aarteil S."/>
            <person name="Calhoun S."/>
            <person name="Haridas S."/>
            <person name="Kuo A."/>
            <person name="Mondo S."/>
            <person name="Pangilinan J."/>
            <person name="Riley R."/>
            <person name="LaButti K."/>
            <person name="Andreopoulos B."/>
            <person name="Lipzen A."/>
            <person name="Chen C."/>
            <person name="Yan M."/>
            <person name="Daum C."/>
            <person name="Ng V."/>
            <person name="Clum A."/>
            <person name="Steindorff A."/>
            <person name="Ohm R.A."/>
            <person name="Martin F."/>
            <person name="Silar P."/>
            <person name="Natvig D.O."/>
            <person name="Lalanne C."/>
            <person name="Gautier V."/>
            <person name="Ament-Velasquez S.L."/>
            <person name="Kruys A."/>
            <person name="Hutchinson M.I."/>
            <person name="Powell A.J."/>
            <person name="Barry K."/>
            <person name="Miller A.N."/>
            <person name="Grigoriev I.V."/>
            <person name="Debuchy R."/>
            <person name="Gladieux P."/>
            <person name="Hiltunen Thoren M."/>
            <person name="Johannesson H."/>
        </authorList>
    </citation>
    <scope>NUCLEOTIDE SEQUENCE</scope>
    <source>
        <strain evidence="3">PSN324</strain>
    </source>
</reference>
<evidence type="ECO:0000259" key="2">
    <source>
        <dbReference type="Pfam" id="PF01266"/>
    </source>
</evidence>
<name>A0AAV9HDL8_9PEZI</name>
<protein>
    <submittedName>
        <fullName evidence="3">FAD dependent oxidoreductase</fullName>
    </submittedName>
</protein>
<keyword evidence="4" id="KW-1185">Reference proteome</keyword>
<dbReference type="InterPro" id="IPR006076">
    <property type="entry name" value="FAD-dep_OxRdtase"/>
</dbReference>
<evidence type="ECO:0000256" key="1">
    <source>
        <dbReference type="SAM" id="MobiDB-lite"/>
    </source>
</evidence>
<dbReference type="SUPFAM" id="SSF51905">
    <property type="entry name" value="FAD/NAD(P)-binding domain"/>
    <property type="match status" value="1"/>
</dbReference>
<feature type="region of interest" description="Disordered" evidence="1">
    <location>
        <begin position="1"/>
        <end position="50"/>
    </location>
</feature>
<dbReference type="PANTHER" id="PTHR13847">
    <property type="entry name" value="SARCOSINE DEHYDROGENASE-RELATED"/>
    <property type="match status" value="1"/>
</dbReference>
<organism evidence="3 4">
    <name type="scientific">Cladorrhinum samala</name>
    <dbReference type="NCBI Taxonomy" id="585594"/>
    <lineage>
        <taxon>Eukaryota</taxon>
        <taxon>Fungi</taxon>
        <taxon>Dikarya</taxon>
        <taxon>Ascomycota</taxon>
        <taxon>Pezizomycotina</taxon>
        <taxon>Sordariomycetes</taxon>
        <taxon>Sordariomycetidae</taxon>
        <taxon>Sordariales</taxon>
        <taxon>Podosporaceae</taxon>
        <taxon>Cladorrhinum</taxon>
    </lineage>
</organism>
<evidence type="ECO:0000313" key="4">
    <source>
        <dbReference type="Proteomes" id="UP001321749"/>
    </source>
</evidence>
<dbReference type="EMBL" id="MU865084">
    <property type="protein sequence ID" value="KAK4458064.1"/>
    <property type="molecule type" value="Genomic_DNA"/>
</dbReference>
<dbReference type="Proteomes" id="UP001321749">
    <property type="component" value="Unassembled WGS sequence"/>
</dbReference>
<dbReference type="Gene3D" id="3.30.9.10">
    <property type="entry name" value="D-Amino Acid Oxidase, subunit A, domain 2"/>
    <property type="match status" value="1"/>
</dbReference>
<proteinExistence type="predicted"/>
<dbReference type="InterPro" id="IPR036188">
    <property type="entry name" value="FAD/NAD-bd_sf"/>
</dbReference>
<feature type="domain" description="FAD dependent oxidoreductase" evidence="2">
    <location>
        <begin position="53"/>
        <end position="478"/>
    </location>
</feature>
<sequence>MDQRAKIPVSLPVTDPEPTTSYWQDPPDDEIGGANYRSPSDRESGQKYPSEADTVIVGSGITGAAVGWGLLSRLKKPPKEESGGDDDAGETLLRREENKKKWEVVMLEARGAVSGATGRNGGHTKAASYRSFEHHVGTLGLEEAKKIARLELRNIEEVHAFIQEEGIKCESMRGDTVDIVYDQAEWENSLRGVEMMRREFGNEKEGEYRIYDREEAMRELFAEDTEWNGQKEEVKGAIRYAAGSLSAYKFGVGLLKMCLDRGMGLWTGAKVVKVETSAEDGGSWKVKMENGEEIRARRVVLATNGYTAALVPDKFQEVIVPLRGQVTAQRPGRRMPNSGSLETTYSFIYDGGYEYMVTRPKGVGARFEGDVIMGGGLVRGEKSEGGMMEFGITDDSKLNEGISEYLRETTPRYFGKNWGEDNPDGRVRQEWTGIMGFSADGLPLVGEVPGEKGLWVSVSFQGHGMVLCWMCAKALVEMMETENDGSNGLEAWLPDSFKISEERLKKRFQGRFS</sequence>
<dbReference type="Gene3D" id="3.50.50.60">
    <property type="entry name" value="FAD/NAD(P)-binding domain"/>
    <property type="match status" value="1"/>
</dbReference>
<gene>
    <name evidence="3" type="ORF">QBC42DRAFT_341286</name>
</gene>
<dbReference type="PANTHER" id="PTHR13847:SF284">
    <property type="entry name" value="FAD DEPENDENT OXIDOREDUCTASE DOMAIN-CONTAINING PROTEIN"/>
    <property type="match status" value="1"/>
</dbReference>
<dbReference type="GO" id="GO:0005737">
    <property type="term" value="C:cytoplasm"/>
    <property type="evidence" value="ECO:0007669"/>
    <property type="project" value="TreeGrafter"/>
</dbReference>
<comment type="caution">
    <text evidence="3">The sequence shown here is derived from an EMBL/GenBank/DDBJ whole genome shotgun (WGS) entry which is preliminary data.</text>
</comment>
<evidence type="ECO:0000313" key="3">
    <source>
        <dbReference type="EMBL" id="KAK4458064.1"/>
    </source>
</evidence>